<proteinExistence type="predicted"/>
<evidence type="ECO:0000313" key="2">
    <source>
        <dbReference type="Proteomes" id="UP000447434"/>
    </source>
</evidence>
<organism evidence="1 2">
    <name type="scientific">Lupinus albus</name>
    <name type="common">White lupine</name>
    <name type="synonym">Lupinus termis</name>
    <dbReference type="NCBI Taxonomy" id="3870"/>
    <lineage>
        <taxon>Eukaryota</taxon>
        <taxon>Viridiplantae</taxon>
        <taxon>Streptophyta</taxon>
        <taxon>Embryophyta</taxon>
        <taxon>Tracheophyta</taxon>
        <taxon>Spermatophyta</taxon>
        <taxon>Magnoliopsida</taxon>
        <taxon>eudicotyledons</taxon>
        <taxon>Gunneridae</taxon>
        <taxon>Pentapetalae</taxon>
        <taxon>rosids</taxon>
        <taxon>fabids</taxon>
        <taxon>Fabales</taxon>
        <taxon>Fabaceae</taxon>
        <taxon>Papilionoideae</taxon>
        <taxon>50 kb inversion clade</taxon>
        <taxon>genistoids sensu lato</taxon>
        <taxon>core genistoids</taxon>
        <taxon>Genisteae</taxon>
        <taxon>Lupinus</taxon>
    </lineage>
</organism>
<dbReference type="AlphaFoldDB" id="A0A6A4PRE0"/>
<dbReference type="Proteomes" id="UP000447434">
    <property type="component" value="Chromosome 11"/>
</dbReference>
<keyword evidence="2" id="KW-1185">Reference proteome</keyword>
<reference evidence="2" key="1">
    <citation type="journal article" date="2020" name="Nat. Commun.">
        <title>Genome sequence of the cluster root forming white lupin.</title>
        <authorList>
            <person name="Hufnagel B."/>
            <person name="Marques A."/>
            <person name="Soriano A."/>
            <person name="Marques L."/>
            <person name="Divol F."/>
            <person name="Doumas P."/>
            <person name="Sallet E."/>
            <person name="Mancinotti D."/>
            <person name="Carrere S."/>
            <person name="Marande W."/>
            <person name="Arribat S."/>
            <person name="Keller J."/>
            <person name="Huneau C."/>
            <person name="Blein T."/>
            <person name="Aime D."/>
            <person name="Laguerre M."/>
            <person name="Taylor J."/>
            <person name="Schubert V."/>
            <person name="Nelson M."/>
            <person name="Geu-Flores F."/>
            <person name="Crespi M."/>
            <person name="Gallardo-Guerrero K."/>
            <person name="Delaux P.-M."/>
            <person name="Salse J."/>
            <person name="Berges H."/>
            <person name="Guyot R."/>
            <person name="Gouzy J."/>
            <person name="Peret B."/>
        </authorList>
    </citation>
    <scope>NUCLEOTIDE SEQUENCE [LARGE SCALE GENOMIC DNA]</scope>
    <source>
        <strain evidence="2">cv. Amiga</strain>
    </source>
</reference>
<protein>
    <submittedName>
        <fullName evidence="1">Uncharacterized protein</fullName>
    </submittedName>
</protein>
<evidence type="ECO:0000313" key="1">
    <source>
        <dbReference type="EMBL" id="KAE9603962.1"/>
    </source>
</evidence>
<accession>A0A6A4PRE0</accession>
<dbReference type="EMBL" id="WOCE01000011">
    <property type="protein sequence ID" value="KAE9603962.1"/>
    <property type="molecule type" value="Genomic_DNA"/>
</dbReference>
<sequence length="50" mass="6028">MLFFGIQKSVYSVPTFEYSRLYETDFLTFCNLAHTSRFIVYLLSSFHFFL</sequence>
<gene>
    <name evidence="1" type="ORF">Lalb_Chr11g0066311</name>
</gene>
<name>A0A6A4PRE0_LUPAL</name>
<comment type="caution">
    <text evidence="1">The sequence shown here is derived from an EMBL/GenBank/DDBJ whole genome shotgun (WGS) entry which is preliminary data.</text>
</comment>